<evidence type="ECO:0000313" key="3">
    <source>
        <dbReference type="EMBL" id="CAD8385100.1"/>
    </source>
</evidence>
<dbReference type="AlphaFoldDB" id="A0A7S0B6Z7"/>
<keyword evidence="2" id="KW-0560">Oxidoreductase</keyword>
<dbReference type="InterPro" id="IPR003767">
    <property type="entry name" value="Malate/L-lactate_DH-like"/>
</dbReference>
<dbReference type="InterPro" id="IPR043144">
    <property type="entry name" value="Mal/L-sulf/L-lact_DH-like_ah"/>
</dbReference>
<comment type="similarity">
    <text evidence="1">Belongs to the LDH2/MDH2 oxidoreductase family.</text>
</comment>
<reference evidence="3" key="1">
    <citation type="submission" date="2021-01" db="EMBL/GenBank/DDBJ databases">
        <authorList>
            <person name="Corre E."/>
            <person name="Pelletier E."/>
            <person name="Niang G."/>
            <person name="Scheremetjew M."/>
            <person name="Finn R."/>
            <person name="Kale V."/>
            <person name="Holt S."/>
            <person name="Cochrane G."/>
            <person name="Meng A."/>
            <person name="Brown T."/>
            <person name="Cohen L."/>
        </authorList>
    </citation>
    <scope>NUCLEOTIDE SEQUENCE</scope>
    <source>
        <strain evidence="3">Pbaha01</strain>
    </source>
</reference>
<evidence type="ECO:0000256" key="2">
    <source>
        <dbReference type="ARBA" id="ARBA00023002"/>
    </source>
</evidence>
<proteinExistence type="inferred from homology"/>
<name>A0A7S0B6Z7_9DINO</name>
<dbReference type="Pfam" id="PF02615">
    <property type="entry name" value="Ldh_2"/>
    <property type="match status" value="1"/>
</dbReference>
<evidence type="ECO:0000256" key="1">
    <source>
        <dbReference type="ARBA" id="ARBA00006056"/>
    </source>
</evidence>
<dbReference type="PANTHER" id="PTHR11091">
    <property type="entry name" value="OXIDOREDUCTASE-RELATED"/>
    <property type="match status" value="1"/>
</dbReference>
<organism evidence="3">
    <name type="scientific">Pyrodinium bahamense</name>
    <dbReference type="NCBI Taxonomy" id="73915"/>
    <lineage>
        <taxon>Eukaryota</taxon>
        <taxon>Sar</taxon>
        <taxon>Alveolata</taxon>
        <taxon>Dinophyceae</taxon>
        <taxon>Gonyaulacales</taxon>
        <taxon>Pyrocystaceae</taxon>
        <taxon>Pyrodinium</taxon>
    </lineage>
</organism>
<evidence type="ECO:0008006" key="4">
    <source>
        <dbReference type="Google" id="ProtNLM"/>
    </source>
</evidence>
<accession>A0A7S0B6Z7</accession>
<dbReference type="EMBL" id="HBEG01047270">
    <property type="protein sequence ID" value="CAD8385100.1"/>
    <property type="molecule type" value="Transcribed_RNA"/>
</dbReference>
<protein>
    <recommendedName>
        <fullName evidence="4">Malate dehydrogenase</fullName>
    </recommendedName>
</protein>
<dbReference type="InterPro" id="IPR043143">
    <property type="entry name" value="Mal/L-sulf/L-lact_DH-like_NADP"/>
</dbReference>
<dbReference type="SUPFAM" id="SSF89733">
    <property type="entry name" value="L-sulfolactate dehydrogenase-like"/>
    <property type="match status" value="1"/>
</dbReference>
<sequence length="356" mass="37094">MAADETVRMTLPACRDLCKRALEASGLCPASAGHVADAITAAERDEARSHGLFRLPGFCRSLRSGRVPGDAIPQVHDRGPGVVHVDAAGVFSPVAFTAGLPVLVEKAWRQGVAVLSIANSLHFSALWWEAEILAAEGLIALVFVNSLAFMAPHGGSKRVFGTNPMAFAWPRAADLVPLVWDQSSSVMSRGDMQLALLGGREIPLGAAINAEGNPTTNPAEGLAGAQCPFGGAKGSNIAIMVELLAAGLTGGTLSADTPVPSEANHPGGAPTENGELIIAINPAHFPGDTALAAERVCERVLGQAASLARLPSARRHAARERTATAGIYVARPLYDTIQTFLQPVATAPRFEPVFEN</sequence>
<gene>
    <name evidence="3" type="ORF">PBAH0796_LOCUS28788</name>
</gene>
<dbReference type="GO" id="GO:0016491">
    <property type="term" value="F:oxidoreductase activity"/>
    <property type="evidence" value="ECO:0007669"/>
    <property type="project" value="UniProtKB-KW"/>
</dbReference>
<dbReference type="InterPro" id="IPR036111">
    <property type="entry name" value="Mal/L-sulfo/L-lacto_DH-like_sf"/>
</dbReference>
<dbReference type="Gene3D" id="3.30.1370.60">
    <property type="entry name" value="Hypothetical oxidoreductase yiak, domain 2"/>
    <property type="match status" value="1"/>
</dbReference>
<dbReference type="PANTHER" id="PTHR11091:SF0">
    <property type="entry name" value="MALATE DEHYDROGENASE"/>
    <property type="match status" value="1"/>
</dbReference>
<dbReference type="Gene3D" id="1.10.1530.10">
    <property type="match status" value="1"/>
</dbReference>